<organism evidence="1 2">
    <name type="scientific">Macrolepiota fuliginosa MF-IS2</name>
    <dbReference type="NCBI Taxonomy" id="1400762"/>
    <lineage>
        <taxon>Eukaryota</taxon>
        <taxon>Fungi</taxon>
        <taxon>Dikarya</taxon>
        <taxon>Basidiomycota</taxon>
        <taxon>Agaricomycotina</taxon>
        <taxon>Agaricomycetes</taxon>
        <taxon>Agaricomycetidae</taxon>
        <taxon>Agaricales</taxon>
        <taxon>Agaricineae</taxon>
        <taxon>Agaricaceae</taxon>
        <taxon>Macrolepiota</taxon>
    </lineage>
</organism>
<evidence type="ECO:0008006" key="3">
    <source>
        <dbReference type="Google" id="ProtNLM"/>
    </source>
</evidence>
<dbReference type="EMBL" id="MU152109">
    <property type="protein sequence ID" value="KAF9441028.1"/>
    <property type="molecule type" value="Genomic_DNA"/>
</dbReference>
<dbReference type="PANTHER" id="PTHR35585">
    <property type="entry name" value="HHE DOMAIN PROTEIN (AFU_ORTHOLOGUE AFUA_4G00730)"/>
    <property type="match status" value="1"/>
</dbReference>
<dbReference type="AlphaFoldDB" id="A0A9P5WY66"/>
<proteinExistence type="predicted"/>
<reference evidence="1" key="1">
    <citation type="submission" date="2020-11" db="EMBL/GenBank/DDBJ databases">
        <authorList>
            <consortium name="DOE Joint Genome Institute"/>
            <person name="Ahrendt S."/>
            <person name="Riley R."/>
            <person name="Andreopoulos W."/>
            <person name="Labutti K."/>
            <person name="Pangilinan J."/>
            <person name="Ruiz-Duenas F.J."/>
            <person name="Barrasa J.M."/>
            <person name="Sanchez-Garcia M."/>
            <person name="Camarero S."/>
            <person name="Miyauchi S."/>
            <person name="Serrano A."/>
            <person name="Linde D."/>
            <person name="Babiker R."/>
            <person name="Drula E."/>
            <person name="Ayuso-Fernandez I."/>
            <person name="Pacheco R."/>
            <person name="Padilla G."/>
            <person name="Ferreira P."/>
            <person name="Barriuso J."/>
            <person name="Kellner H."/>
            <person name="Castanera R."/>
            <person name="Alfaro M."/>
            <person name="Ramirez L."/>
            <person name="Pisabarro A.G."/>
            <person name="Kuo A."/>
            <person name="Tritt A."/>
            <person name="Lipzen A."/>
            <person name="He G."/>
            <person name="Yan M."/>
            <person name="Ng V."/>
            <person name="Cullen D."/>
            <person name="Martin F."/>
            <person name="Rosso M.-N."/>
            <person name="Henrissat B."/>
            <person name="Hibbett D."/>
            <person name="Martinez A.T."/>
            <person name="Grigoriev I.V."/>
        </authorList>
    </citation>
    <scope>NUCLEOTIDE SEQUENCE</scope>
    <source>
        <strain evidence="1">MF-IS2</strain>
    </source>
</reference>
<keyword evidence="2" id="KW-1185">Reference proteome</keyword>
<dbReference type="PANTHER" id="PTHR35585:SF1">
    <property type="entry name" value="HHE DOMAIN PROTEIN (AFU_ORTHOLOGUE AFUA_4G00730)"/>
    <property type="match status" value="1"/>
</dbReference>
<protein>
    <recommendedName>
        <fullName evidence="3">Hemerythrin-like domain-containing protein</fullName>
    </recommendedName>
</protein>
<comment type="caution">
    <text evidence="1">The sequence shown here is derived from an EMBL/GenBank/DDBJ whole genome shotgun (WGS) entry which is preliminary data.</text>
</comment>
<dbReference type="Proteomes" id="UP000807342">
    <property type="component" value="Unassembled WGS sequence"/>
</dbReference>
<feature type="non-terminal residue" evidence="1">
    <location>
        <position position="194"/>
    </location>
</feature>
<dbReference type="OrthoDB" id="9983919at2759"/>
<accession>A0A9P5WY66</accession>
<gene>
    <name evidence="1" type="ORF">P691DRAFT_647724</name>
</gene>
<evidence type="ECO:0000313" key="1">
    <source>
        <dbReference type="EMBL" id="KAF9441028.1"/>
    </source>
</evidence>
<name>A0A9P5WY66_9AGAR</name>
<evidence type="ECO:0000313" key="2">
    <source>
        <dbReference type="Proteomes" id="UP000807342"/>
    </source>
</evidence>
<sequence length="194" mass="22453">MSTPLATFIHKDHETIYTLRNKYFHPSSKTHPQYEKQQLALQLLWEISRHIAAEEILLHPWYTKALNSQNGSRMREFNRIDHQASPKPEFKNKILLLLSLNIQPGNPEFDKGIEKITGDIHRHNDSEEQSDIPMLVSAMSSEDNSNLAKALEKSKEFYIPERFHLGAGRDITTTAVKAALKFPVNQLRKDFNDY</sequence>